<keyword evidence="5" id="KW-0598">Phosphotransferase system</keyword>
<dbReference type="Proteomes" id="UP000307943">
    <property type="component" value="Unassembled WGS sequence"/>
</dbReference>
<evidence type="ECO:0000256" key="5">
    <source>
        <dbReference type="ARBA" id="ARBA00022683"/>
    </source>
</evidence>
<keyword evidence="3" id="KW-0963">Cytoplasm</keyword>
<evidence type="ECO:0000256" key="1">
    <source>
        <dbReference type="ARBA" id="ARBA00004496"/>
    </source>
</evidence>
<keyword evidence="8" id="KW-0762">Sugar transport</keyword>
<organism evidence="8 9">
    <name type="scientific">Paenibacillus hemerocallicola</name>
    <dbReference type="NCBI Taxonomy" id="1172614"/>
    <lineage>
        <taxon>Bacteria</taxon>
        <taxon>Bacillati</taxon>
        <taxon>Bacillota</taxon>
        <taxon>Bacilli</taxon>
        <taxon>Bacillales</taxon>
        <taxon>Paenibacillaceae</taxon>
        <taxon>Paenibacillus</taxon>
    </lineage>
</organism>
<evidence type="ECO:0000256" key="4">
    <source>
        <dbReference type="ARBA" id="ARBA00022679"/>
    </source>
</evidence>
<reference evidence="8 9" key="1">
    <citation type="submission" date="2019-05" db="EMBL/GenBank/DDBJ databases">
        <title>We sequenced the genome of Paenibacillus hemerocallicola KCTC 33185 for further insight into its adaptation and study the phylogeny of Paenibacillus.</title>
        <authorList>
            <person name="Narsing Rao M.P."/>
        </authorList>
    </citation>
    <scope>NUCLEOTIDE SEQUENCE [LARGE SCALE GENOMIC DNA]</scope>
    <source>
        <strain evidence="8 9">KCTC 33185</strain>
    </source>
</reference>
<dbReference type="GO" id="GO:0009401">
    <property type="term" value="P:phosphoenolpyruvate-dependent sugar phosphotransferase system"/>
    <property type="evidence" value="ECO:0007669"/>
    <property type="project" value="UniProtKB-KW"/>
</dbReference>
<evidence type="ECO:0000256" key="3">
    <source>
        <dbReference type="ARBA" id="ARBA00022490"/>
    </source>
</evidence>
<dbReference type="InterPro" id="IPR002178">
    <property type="entry name" value="PTS_EIIA_type-2_dom"/>
</dbReference>
<dbReference type="PANTHER" id="PTHR36203">
    <property type="entry name" value="ASCORBATE-SPECIFIC PTS SYSTEM EIIA COMPONENT"/>
    <property type="match status" value="1"/>
</dbReference>
<dbReference type="EMBL" id="VDCQ01000003">
    <property type="protein sequence ID" value="TNJ67783.1"/>
    <property type="molecule type" value="Genomic_DNA"/>
</dbReference>
<comment type="caution">
    <text evidence="8">The sequence shown here is derived from an EMBL/GenBank/DDBJ whole genome shotgun (WGS) entry which is preliminary data.</text>
</comment>
<dbReference type="InterPro" id="IPR016152">
    <property type="entry name" value="PTrfase/Anion_transptr"/>
</dbReference>
<evidence type="ECO:0000313" key="9">
    <source>
        <dbReference type="Proteomes" id="UP000307943"/>
    </source>
</evidence>
<accession>A0A5C4TF96</accession>
<dbReference type="CDD" id="cd00211">
    <property type="entry name" value="PTS_IIA_fru"/>
    <property type="match status" value="1"/>
</dbReference>
<protein>
    <submittedName>
        <fullName evidence="8">PTS sugar transporter subunit IIA</fullName>
    </submittedName>
</protein>
<dbReference type="GO" id="GO:0016301">
    <property type="term" value="F:kinase activity"/>
    <property type="evidence" value="ECO:0007669"/>
    <property type="project" value="UniProtKB-KW"/>
</dbReference>
<dbReference type="AlphaFoldDB" id="A0A5C4TF96"/>
<dbReference type="InterPro" id="IPR051351">
    <property type="entry name" value="Ascorbate-PTS_EIIA_comp"/>
</dbReference>
<dbReference type="PROSITE" id="PS51094">
    <property type="entry name" value="PTS_EIIA_TYPE_2"/>
    <property type="match status" value="1"/>
</dbReference>
<evidence type="ECO:0000256" key="2">
    <source>
        <dbReference type="ARBA" id="ARBA00022448"/>
    </source>
</evidence>
<keyword evidence="2" id="KW-0813">Transport</keyword>
<evidence type="ECO:0000259" key="7">
    <source>
        <dbReference type="PROSITE" id="PS51094"/>
    </source>
</evidence>
<keyword evidence="9" id="KW-1185">Reference proteome</keyword>
<dbReference type="RefSeq" id="WP_139600686.1">
    <property type="nucleotide sequence ID" value="NZ_VDCQ01000003.1"/>
</dbReference>
<comment type="subcellular location">
    <subcellularLocation>
        <location evidence="1">Cytoplasm</location>
    </subcellularLocation>
</comment>
<sequence length="145" mass="15750">MLPLSEEVIRLDADAESPIDAIRIAGNLLVQAGKVELAYVESMVQAFQELGAYFVIAPGIALPHSRPDETVKEVCLSLVRLNQPVVFGHPKNDPVQLVCAIAGVDKKAHIQMLRSLASILSDEAKLNEIMRATTADHVLSTMQHS</sequence>
<dbReference type="Pfam" id="PF00359">
    <property type="entry name" value="PTS_EIIA_2"/>
    <property type="match status" value="1"/>
</dbReference>
<keyword evidence="4" id="KW-0808">Transferase</keyword>
<dbReference type="PANTHER" id="PTHR36203:SF5">
    <property type="entry name" value="PTS SYSTEM, EIIA COMPONENT"/>
    <property type="match status" value="1"/>
</dbReference>
<dbReference type="GO" id="GO:0005737">
    <property type="term" value="C:cytoplasm"/>
    <property type="evidence" value="ECO:0007669"/>
    <property type="project" value="UniProtKB-SubCell"/>
</dbReference>
<gene>
    <name evidence="8" type="ORF">FE784_03265</name>
</gene>
<feature type="domain" description="PTS EIIA type-2" evidence="7">
    <location>
        <begin position="2"/>
        <end position="145"/>
    </location>
</feature>
<proteinExistence type="predicted"/>
<evidence type="ECO:0000256" key="6">
    <source>
        <dbReference type="ARBA" id="ARBA00022777"/>
    </source>
</evidence>
<name>A0A5C4TF96_9BACL</name>
<dbReference type="Gene3D" id="3.40.930.10">
    <property type="entry name" value="Mannitol-specific EII, Chain A"/>
    <property type="match status" value="1"/>
</dbReference>
<evidence type="ECO:0000313" key="8">
    <source>
        <dbReference type="EMBL" id="TNJ67783.1"/>
    </source>
</evidence>
<keyword evidence="6" id="KW-0418">Kinase</keyword>
<dbReference type="OrthoDB" id="369398at2"/>
<dbReference type="SUPFAM" id="SSF55804">
    <property type="entry name" value="Phoshotransferase/anion transport protein"/>
    <property type="match status" value="1"/>
</dbReference>